<proteinExistence type="predicted"/>
<name>A0A9Q1QGA1_9CARY</name>
<dbReference type="EMBL" id="JAKOGI010000185">
    <property type="protein sequence ID" value="KAJ8440699.1"/>
    <property type="molecule type" value="Genomic_DNA"/>
</dbReference>
<evidence type="ECO:0000313" key="2">
    <source>
        <dbReference type="EMBL" id="KAJ8440699.1"/>
    </source>
</evidence>
<dbReference type="PROSITE" id="PS50297">
    <property type="entry name" value="ANK_REP_REGION"/>
    <property type="match status" value="3"/>
</dbReference>
<reference evidence="2" key="1">
    <citation type="submission" date="2022-04" db="EMBL/GenBank/DDBJ databases">
        <title>Carnegiea gigantea Genome sequencing and assembly v2.</title>
        <authorList>
            <person name="Copetti D."/>
            <person name="Sanderson M.J."/>
            <person name="Burquez A."/>
            <person name="Wojciechowski M.F."/>
        </authorList>
    </citation>
    <scope>NUCLEOTIDE SEQUENCE</scope>
    <source>
        <strain evidence="2">SGP5-SGP5p</strain>
        <tissue evidence="2">Aerial part</tissue>
    </source>
</reference>
<dbReference type="PROSITE" id="PS50088">
    <property type="entry name" value="ANK_REPEAT"/>
    <property type="match status" value="3"/>
</dbReference>
<dbReference type="Pfam" id="PF00023">
    <property type="entry name" value="Ank"/>
    <property type="match status" value="2"/>
</dbReference>
<comment type="caution">
    <text evidence="2">The sequence shown here is derived from an EMBL/GenBank/DDBJ whole genome shotgun (WGS) entry which is preliminary data.</text>
</comment>
<evidence type="ECO:0000313" key="3">
    <source>
        <dbReference type="Proteomes" id="UP001153076"/>
    </source>
</evidence>
<dbReference type="OrthoDB" id="20872at2759"/>
<sequence>MDARDQVTRHMPQNGFHWRDKDGLTPVLRAAQYDNFGVVKLLCGLDGCSSMLIAKEDGKTSIYGSTQSNPNVISMLYRADHDGNTPLHVAIGKGNFGFAESLINYITKVGNIDQVNILSIRNKKGVRIGDCSILEKFSTNSFYFCWRALGANDNIIHLAVQHEHCTFVEQALARYPELMFDKNSRNETPFHIAAKTGNINVLNLLVKTYKKFNLAVKVSHPPWRVKNLEGNTPLHVALTYSKLQFATKLVNWILNSLALSIIQQRPPFIDLAIKHHVDGATFVMRHPCEEDALPVIKLLLDINKFAACARDANGLTPLLIAASLNNPYIPAIKSILNYCPESIKVCDSSGKTMLHLLNELPVSIDREDLLRIPDIHALKDYQDFEGNTPAHIAVKNRNIFMVQVLLRMSANFAIKNKEGVSAACLIQQQIGDFQNLTTAKAEQLQIIYSAPQEEKKLVRLHTKLTMAQDDIIGLIERTDHVPEPECGNLQHWLLIACYYSLRERNALTNYMKVVFDNYLSTHGANTLSGNPFHTMVRWMPEAIDNGVLQVFQGCFTAILEEAENPELYSPPWMMKDKDGNTPLHLAVLLLHGCSVGHEKSIFVNCIKEFLKFDSRLTGSQNNNKETPLHLLSEVTLSWEDVKTIMDACKEITVNMPKDGFLLLDKDGLTPVLRAAHRNNFDVVRLLCALDGCSSMSIPKDGKTLWHLVAEKNP</sequence>
<dbReference type="SMART" id="SM00248">
    <property type="entry name" value="ANK"/>
    <property type="match status" value="10"/>
</dbReference>
<accession>A0A9Q1QGA1</accession>
<dbReference type="SUPFAM" id="SSF48403">
    <property type="entry name" value="Ankyrin repeat"/>
    <property type="match status" value="2"/>
</dbReference>
<dbReference type="PANTHER" id="PTHR24121">
    <property type="entry name" value="NO MECHANORECEPTOR POTENTIAL C, ISOFORM D-RELATED"/>
    <property type="match status" value="1"/>
</dbReference>
<feature type="repeat" description="ANK" evidence="1">
    <location>
        <begin position="82"/>
        <end position="114"/>
    </location>
</feature>
<protein>
    <submittedName>
        <fullName evidence="2">Uncharacterized protein</fullName>
    </submittedName>
</protein>
<organism evidence="2 3">
    <name type="scientific">Carnegiea gigantea</name>
    <dbReference type="NCBI Taxonomy" id="171969"/>
    <lineage>
        <taxon>Eukaryota</taxon>
        <taxon>Viridiplantae</taxon>
        <taxon>Streptophyta</taxon>
        <taxon>Embryophyta</taxon>
        <taxon>Tracheophyta</taxon>
        <taxon>Spermatophyta</taxon>
        <taxon>Magnoliopsida</taxon>
        <taxon>eudicotyledons</taxon>
        <taxon>Gunneridae</taxon>
        <taxon>Pentapetalae</taxon>
        <taxon>Caryophyllales</taxon>
        <taxon>Cactineae</taxon>
        <taxon>Cactaceae</taxon>
        <taxon>Cactoideae</taxon>
        <taxon>Echinocereeae</taxon>
        <taxon>Carnegiea</taxon>
    </lineage>
</organism>
<keyword evidence="3" id="KW-1185">Reference proteome</keyword>
<evidence type="ECO:0000256" key="1">
    <source>
        <dbReference type="PROSITE-ProRule" id="PRU00023"/>
    </source>
</evidence>
<feature type="repeat" description="ANK" evidence="1">
    <location>
        <begin position="185"/>
        <end position="217"/>
    </location>
</feature>
<keyword evidence="1" id="KW-0040">ANK repeat</keyword>
<gene>
    <name evidence="2" type="ORF">Cgig2_005430</name>
</gene>
<dbReference type="InterPro" id="IPR036770">
    <property type="entry name" value="Ankyrin_rpt-contain_sf"/>
</dbReference>
<dbReference type="InterPro" id="IPR002110">
    <property type="entry name" value="Ankyrin_rpt"/>
</dbReference>
<dbReference type="AlphaFoldDB" id="A0A9Q1QGA1"/>
<dbReference type="PANTHER" id="PTHR24121:SF21">
    <property type="entry name" value="ANKYRIN REPEAT FAMILY PROTEIN"/>
    <property type="match status" value="1"/>
</dbReference>
<feature type="repeat" description="ANK" evidence="1">
    <location>
        <begin position="385"/>
        <end position="417"/>
    </location>
</feature>
<dbReference type="Proteomes" id="UP001153076">
    <property type="component" value="Unassembled WGS sequence"/>
</dbReference>
<dbReference type="Pfam" id="PF12796">
    <property type="entry name" value="Ank_2"/>
    <property type="match status" value="1"/>
</dbReference>
<dbReference type="Gene3D" id="1.25.40.20">
    <property type="entry name" value="Ankyrin repeat-containing domain"/>
    <property type="match status" value="4"/>
</dbReference>